<comment type="caution">
    <text evidence="1">The sequence shown here is derived from an EMBL/GenBank/DDBJ whole genome shotgun (WGS) entry which is preliminary data.</text>
</comment>
<evidence type="ECO:0000313" key="1">
    <source>
        <dbReference type="EMBL" id="GJS80707.1"/>
    </source>
</evidence>
<reference evidence="1" key="2">
    <citation type="submission" date="2022-01" db="EMBL/GenBank/DDBJ databases">
        <authorList>
            <person name="Yamashiro T."/>
            <person name="Shiraishi A."/>
            <person name="Satake H."/>
            <person name="Nakayama K."/>
        </authorList>
    </citation>
    <scope>NUCLEOTIDE SEQUENCE</scope>
</reference>
<organism evidence="1 2">
    <name type="scientific">Tanacetum coccineum</name>
    <dbReference type="NCBI Taxonomy" id="301880"/>
    <lineage>
        <taxon>Eukaryota</taxon>
        <taxon>Viridiplantae</taxon>
        <taxon>Streptophyta</taxon>
        <taxon>Embryophyta</taxon>
        <taxon>Tracheophyta</taxon>
        <taxon>Spermatophyta</taxon>
        <taxon>Magnoliopsida</taxon>
        <taxon>eudicotyledons</taxon>
        <taxon>Gunneridae</taxon>
        <taxon>Pentapetalae</taxon>
        <taxon>asterids</taxon>
        <taxon>campanulids</taxon>
        <taxon>Asterales</taxon>
        <taxon>Asteraceae</taxon>
        <taxon>Asteroideae</taxon>
        <taxon>Anthemideae</taxon>
        <taxon>Anthemidinae</taxon>
        <taxon>Tanacetum</taxon>
    </lineage>
</organism>
<evidence type="ECO:0000313" key="2">
    <source>
        <dbReference type="Proteomes" id="UP001151760"/>
    </source>
</evidence>
<evidence type="ECO:0008006" key="3">
    <source>
        <dbReference type="Google" id="ProtNLM"/>
    </source>
</evidence>
<keyword evidence="2" id="KW-1185">Reference proteome</keyword>
<sequence length="205" mass="24103">MESANPSCRVPRDELFYLKKKIEFDLWFENDGSVDSLVGSDDEIEEEFEEEEDELEYFDTFPTIKELGYHKWLMKNPRPSWVSAKVRTRNLNNIKIPCMIGQFPNDQAYIDLEYPINVMSRLNYYWIMSKGLESRKKPSNPTKDYNFVGRVRGLKIFVGNFTYECDFVVLEYTSSVIDHYLGGMVLGKPFVKTSRLAYDKKNNHV</sequence>
<dbReference type="EMBL" id="BQNB010010690">
    <property type="protein sequence ID" value="GJS80707.1"/>
    <property type="molecule type" value="Genomic_DNA"/>
</dbReference>
<gene>
    <name evidence="1" type="ORF">Tco_0730588</name>
</gene>
<accession>A0ABQ4YUX7</accession>
<proteinExistence type="predicted"/>
<protein>
    <recommendedName>
        <fullName evidence="3">Protein kinase-like domain, concanavalin A-like lectin/glucanase domain protein</fullName>
    </recommendedName>
</protein>
<name>A0ABQ4YUX7_9ASTR</name>
<dbReference type="Proteomes" id="UP001151760">
    <property type="component" value="Unassembled WGS sequence"/>
</dbReference>
<reference evidence="1" key="1">
    <citation type="journal article" date="2022" name="Int. J. Mol. Sci.">
        <title>Draft Genome of Tanacetum Coccineum: Genomic Comparison of Closely Related Tanacetum-Family Plants.</title>
        <authorList>
            <person name="Yamashiro T."/>
            <person name="Shiraishi A."/>
            <person name="Nakayama K."/>
            <person name="Satake H."/>
        </authorList>
    </citation>
    <scope>NUCLEOTIDE SEQUENCE</scope>
</reference>